<name>A0A1I0WKF1_SELRU</name>
<dbReference type="RefSeq" id="WP_037355985.1">
    <property type="nucleotide sequence ID" value="NZ_FOJX01000003.1"/>
</dbReference>
<feature type="transmembrane region" description="Helical" evidence="1">
    <location>
        <begin position="114"/>
        <end position="136"/>
    </location>
</feature>
<protein>
    <submittedName>
        <fullName evidence="2">Uncharacterized protein</fullName>
    </submittedName>
</protein>
<accession>A0A1I0WKF1</accession>
<feature type="transmembrane region" description="Helical" evidence="1">
    <location>
        <begin position="7"/>
        <end position="24"/>
    </location>
</feature>
<feature type="transmembrane region" description="Helical" evidence="1">
    <location>
        <begin position="55"/>
        <end position="73"/>
    </location>
</feature>
<keyword evidence="1" id="KW-0472">Membrane</keyword>
<sequence>MKINYKSFIICMIGLSLGKLLNRSMGDSDMLLVVMGTVCILLAVYYYWKKQHQECIVLMLTFAIACFIPVTVGQYSDDVYYLSSIGSIFVMMMGLNAFVVMQSRREQNVGKKKFMRIVVGVNTLVMLCFCAIGLYVF</sequence>
<keyword evidence="1" id="KW-0812">Transmembrane</keyword>
<dbReference type="EMBL" id="FOJX01000003">
    <property type="protein sequence ID" value="SFA89219.1"/>
    <property type="molecule type" value="Genomic_DNA"/>
</dbReference>
<evidence type="ECO:0000256" key="1">
    <source>
        <dbReference type="SAM" id="Phobius"/>
    </source>
</evidence>
<evidence type="ECO:0000313" key="2">
    <source>
        <dbReference type="EMBL" id="SFA89219.1"/>
    </source>
</evidence>
<proteinExistence type="predicted"/>
<gene>
    <name evidence="2" type="ORF">SAMN05216587_10375</name>
</gene>
<keyword evidence="1" id="KW-1133">Transmembrane helix</keyword>
<dbReference type="AlphaFoldDB" id="A0A1I0WKF1"/>
<dbReference type="Proteomes" id="UP000183843">
    <property type="component" value="Unassembled WGS sequence"/>
</dbReference>
<organism evidence="2 3">
    <name type="scientific">Selenomonas ruminantium</name>
    <dbReference type="NCBI Taxonomy" id="971"/>
    <lineage>
        <taxon>Bacteria</taxon>
        <taxon>Bacillati</taxon>
        <taxon>Bacillota</taxon>
        <taxon>Negativicutes</taxon>
        <taxon>Selenomonadales</taxon>
        <taxon>Selenomonadaceae</taxon>
        <taxon>Selenomonas</taxon>
    </lineage>
</organism>
<reference evidence="2 3" key="1">
    <citation type="submission" date="2016-10" db="EMBL/GenBank/DDBJ databases">
        <authorList>
            <person name="de Groot N.N."/>
        </authorList>
    </citation>
    <scope>NUCLEOTIDE SEQUENCE [LARGE SCALE GENOMIC DNA]</scope>
    <source>
        <strain evidence="2 3">L14</strain>
    </source>
</reference>
<evidence type="ECO:0000313" key="3">
    <source>
        <dbReference type="Proteomes" id="UP000183843"/>
    </source>
</evidence>
<feature type="transmembrane region" description="Helical" evidence="1">
    <location>
        <begin position="79"/>
        <end position="102"/>
    </location>
</feature>
<feature type="transmembrane region" description="Helical" evidence="1">
    <location>
        <begin position="30"/>
        <end position="48"/>
    </location>
</feature>